<evidence type="ECO:0000313" key="2">
    <source>
        <dbReference type="Proteomes" id="UP000304953"/>
    </source>
</evidence>
<comment type="caution">
    <text evidence="1">The sequence shown here is derived from an EMBL/GenBank/DDBJ whole genome shotgun (WGS) entry which is preliminary data.</text>
</comment>
<accession>A0AC61RUE4</accession>
<sequence>MAEEAKKKAEQEAKEAEEAAAKAAEEEEEKTFTLADLDNPDGFDTRPTEHGIALQNQQIDLNGLDTTGLDWGQGGDKDQWNRPAGCLQYQEKYGKYNAYFIKDEPEKKVIYLTIDEGYEYGCSPRILDTLKEKNVHAVFFVTKPFAEQNPDLVQRMIDEGHEVGNHSVTHPAAGLSSQTIEEQTNEVTGLHNYIKEQFGYEMHLFRYPAGKFSEQSVALLNNLNYKSVFWSFAYLDYDVENQPDPAESLQKTIDCLHPGAIYLLHAESETNTQILGDFIDQARAQGYEFKLFQ</sequence>
<keyword evidence="2" id="KW-1185">Reference proteome</keyword>
<organism evidence="1 2">
    <name type="scientific">Petralouisia muris</name>
    <dbReference type="NCBI Taxonomy" id="3032872"/>
    <lineage>
        <taxon>Bacteria</taxon>
        <taxon>Bacillati</taxon>
        <taxon>Bacillota</taxon>
        <taxon>Clostridia</taxon>
        <taxon>Lachnospirales</taxon>
        <taxon>Lachnospiraceae</taxon>
        <taxon>Petralouisia</taxon>
    </lineage>
</organism>
<evidence type="ECO:0000313" key="1">
    <source>
        <dbReference type="EMBL" id="TGY95468.1"/>
    </source>
</evidence>
<proteinExistence type="predicted"/>
<dbReference type="Proteomes" id="UP000304953">
    <property type="component" value="Unassembled WGS sequence"/>
</dbReference>
<dbReference type="EMBL" id="SRYA01000029">
    <property type="protein sequence ID" value="TGY95468.1"/>
    <property type="molecule type" value="Genomic_DNA"/>
</dbReference>
<name>A0AC61RUE4_9FIRM</name>
<gene>
    <name evidence="1" type="ORF">E5329_14795</name>
</gene>
<reference evidence="1" key="1">
    <citation type="submission" date="2019-04" db="EMBL/GenBank/DDBJ databases">
        <title>Microbes associate with the intestines of laboratory mice.</title>
        <authorList>
            <person name="Navarre W."/>
            <person name="Wong E."/>
            <person name="Huang K."/>
            <person name="Tropini C."/>
            <person name="Ng K."/>
            <person name="Yu B."/>
        </authorList>
    </citation>
    <scope>NUCLEOTIDE SEQUENCE</scope>
    <source>
        <strain evidence="1">NM01_1-7b</strain>
    </source>
</reference>
<protein>
    <submittedName>
        <fullName evidence="1">Polysaccharide deacetylase</fullName>
    </submittedName>
</protein>